<sequence>MTRNINFKAAVLTEQKKPLDLLTNVQVPILKEGQILVKLAYSGVCHSQIMEIDGHRGEDKFLPHLLGHEGSGLVVDVGLNVSKIKKDDTVILTWIKGDGLEAGGVKYQSNERVINAGGVTTFNEYAVVSENRCVNIPKGIPMDIAALFGCAVLTGSGIITNNIKPKEDTDIAFFGLGGIGMSAIAASNLYSFKNVFAVDINKDRLDLAKEFGATHLIDPNQYDPVEFIKDNTNSLGVDYAVDAAGLTKTIEQAFESVKNNGGLAVFASHPKHGEKISIDPFDLISGKKIQGSWGGGAYPDQDIPRFAELYRSGKLPLQKMITTIYKLEDINQAIDDLKSGKVIRPIIEIDKKIKNAIS</sequence>
<dbReference type="Gene3D" id="3.40.50.720">
    <property type="entry name" value="NAD(P)-binding Rossmann-like Domain"/>
    <property type="match status" value="1"/>
</dbReference>
<dbReference type="InterPro" id="IPR013149">
    <property type="entry name" value="ADH-like_C"/>
</dbReference>
<dbReference type="PANTHER" id="PTHR43880">
    <property type="entry name" value="ALCOHOL DEHYDROGENASE"/>
    <property type="match status" value="1"/>
</dbReference>
<keyword evidence="6" id="KW-1133">Transmembrane helix</keyword>
<dbReference type="GO" id="GO:0051903">
    <property type="term" value="F:S-(hydroxymethyl)glutathione dehydrogenase [NAD(P)+] activity"/>
    <property type="evidence" value="ECO:0007669"/>
    <property type="project" value="TreeGrafter"/>
</dbReference>
<dbReference type="EMBL" id="UINC01009016">
    <property type="protein sequence ID" value="SVA40512.1"/>
    <property type="molecule type" value="Genomic_DNA"/>
</dbReference>
<dbReference type="GO" id="GO:0005829">
    <property type="term" value="C:cytosol"/>
    <property type="evidence" value="ECO:0007669"/>
    <property type="project" value="TreeGrafter"/>
</dbReference>
<gene>
    <name evidence="9" type="ORF">METZ01_LOCUS93366</name>
</gene>
<evidence type="ECO:0000259" key="7">
    <source>
        <dbReference type="Pfam" id="PF00107"/>
    </source>
</evidence>
<feature type="domain" description="Alcohol dehydrogenase-like C-terminal" evidence="7">
    <location>
        <begin position="178"/>
        <end position="308"/>
    </location>
</feature>
<dbReference type="PROSITE" id="PS00059">
    <property type="entry name" value="ADH_ZINC"/>
    <property type="match status" value="1"/>
</dbReference>
<keyword evidence="4" id="KW-0560">Oxidoreductase</keyword>
<keyword evidence="3" id="KW-0862">Zinc</keyword>
<feature type="transmembrane region" description="Helical" evidence="6">
    <location>
        <begin position="140"/>
        <end position="159"/>
    </location>
</feature>
<dbReference type="GO" id="GO:0008270">
    <property type="term" value="F:zinc ion binding"/>
    <property type="evidence" value="ECO:0007669"/>
    <property type="project" value="InterPro"/>
</dbReference>
<dbReference type="FunFam" id="3.40.50.720:FF:000003">
    <property type="entry name" value="S-(hydroxymethyl)glutathione dehydrogenase"/>
    <property type="match status" value="1"/>
</dbReference>
<keyword evidence="6" id="KW-0472">Membrane</keyword>
<dbReference type="Pfam" id="PF08240">
    <property type="entry name" value="ADH_N"/>
    <property type="match status" value="1"/>
</dbReference>
<evidence type="ECO:0000256" key="5">
    <source>
        <dbReference type="ARBA" id="ARBA00023027"/>
    </source>
</evidence>
<evidence type="ECO:0000256" key="6">
    <source>
        <dbReference type="SAM" id="Phobius"/>
    </source>
</evidence>
<evidence type="ECO:0000256" key="3">
    <source>
        <dbReference type="ARBA" id="ARBA00022833"/>
    </source>
</evidence>
<protein>
    <recommendedName>
        <fullName evidence="10">Enoyl reductase (ER) domain-containing protein</fullName>
    </recommendedName>
</protein>
<evidence type="ECO:0008006" key="10">
    <source>
        <dbReference type="Google" id="ProtNLM"/>
    </source>
</evidence>
<dbReference type="SUPFAM" id="SSF51735">
    <property type="entry name" value="NAD(P)-binding Rossmann-fold domains"/>
    <property type="match status" value="1"/>
</dbReference>
<dbReference type="Pfam" id="PF00107">
    <property type="entry name" value="ADH_zinc_N"/>
    <property type="match status" value="1"/>
</dbReference>
<dbReference type="Gene3D" id="3.90.180.10">
    <property type="entry name" value="Medium-chain alcohol dehydrogenases, catalytic domain"/>
    <property type="match status" value="1"/>
</dbReference>
<evidence type="ECO:0000259" key="8">
    <source>
        <dbReference type="Pfam" id="PF08240"/>
    </source>
</evidence>
<keyword evidence="2" id="KW-0479">Metal-binding</keyword>
<feature type="transmembrane region" description="Helical" evidence="6">
    <location>
        <begin position="171"/>
        <end position="192"/>
    </location>
</feature>
<name>A0A381VJP6_9ZZZZ</name>
<dbReference type="InterPro" id="IPR002328">
    <property type="entry name" value="ADH_Zn_CS"/>
</dbReference>
<dbReference type="PANTHER" id="PTHR43880:SF12">
    <property type="entry name" value="ALCOHOL DEHYDROGENASE CLASS-3"/>
    <property type="match status" value="1"/>
</dbReference>
<feature type="domain" description="Alcohol dehydrogenase-like N-terminal" evidence="8">
    <location>
        <begin position="32"/>
        <end position="138"/>
    </location>
</feature>
<dbReference type="SUPFAM" id="SSF50129">
    <property type="entry name" value="GroES-like"/>
    <property type="match status" value="1"/>
</dbReference>
<accession>A0A381VJP6</accession>
<evidence type="ECO:0000256" key="4">
    <source>
        <dbReference type="ARBA" id="ARBA00023002"/>
    </source>
</evidence>
<dbReference type="AlphaFoldDB" id="A0A381VJP6"/>
<reference evidence="9" key="1">
    <citation type="submission" date="2018-05" db="EMBL/GenBank/DDBJ databases">
        <authorList>
            <person name="Lanie J.A."/>
            <person name="Ng W.-L."/>
            <person name="Kazmierczak K.M."/>
            <person name="Andrzejewski T.M."/>
            <person name="Davidsen T.M."/>
            <person name="Wayne K.J."/>
            <person name="Tettelin H."/>
            <person name="Glass J.I."/>
            <person name="Rusch D."/>
            <person name="Podicherti R."/>
            <person name="Tsui H.-C.T."/>
            <person name="Winkler M.E."/>
        </authorList>
    </citation>
    <scope>NUCLEOTIDE SEQUENCE</scope>
</reference>
<evidence type="ECO:0000256" key="2">
    <source>
        <dbReference type="ARBA" id="ARBA00022723"/>
    </source>
</evidence>
<keyword evidence="5" id="KW-0520">NAD</keyword>
<dbReference type="InterPro" id="IPR036291">
    <property type="entry name" value="NAD(P)-bd_dom_sf"/>
</dbReference>
<keyword evidence="6" id="KW-0812">Transmembrane</keyword>
<evidence type="ECO:0000313" key="9">
    <source>
        <dbReference type="EMBL" id="SVA40512.1"/>
    </source>
</evidence>
<organism evidence="9">
    <name type="scientific">marine metagenome</name>
    <dbReference type="NCBI Taxonomy" id="408172"/>
    <lineage>
        <taxon>unclassified sequences</taxon>
        <taxon>metagenomes</taxon>
        <taxon>ecological metagenomes</taxon>
    </lineage>
</organism>
<proteinExistence type="predicted"/>
<comment type="cofactor">
    <cofactor evidence="1">
        <name>Zn(2+)</name>
        <dbReference type="ChEBI" id="CHEBI:29105"/>
    </cofactor>
</comment>
<dbReference type="GO" id="GO:0046294">
    <property type="term" value="P:formaldehyde catabolic process"/>
    <property type="evidence" value="ECO:0007669"/>
    <property type="project" value="TreeGrafter"/>
</dbReference>
<evidence type="ECO:0000256" key="1">
    <source>
        <dbReference type="ARBA" id="ARBA00001947"/>
    </source>
</evidence>
<dbReference type="InterPro" id="IPR011032">
    <property type="entry name" value="GroES-like_sf"/>
</dbReference>
<dbReference type="InterPro" id="IPR013154">
    <property type="entry name" value="ADH-like_N"/>
</dbReference>